<protein>
    <submittedName>
        <fullName evidence="2">Peroxisome assembly protein 26</fullName>
    </submittedName>
</protein>
<dbReference type="Pfam" id="PF07163">
    <property type="entry name" value="Pex26"/>
    <property type="match status" value="1"/>
</dbReference>
<evidence type="ECO:0000313" key="3">
    <source>
        <dbReference type="EMBL" id="VTJ60389.1"/>
    </source>
</evidence>
<gene>
    <name evidence="2" type="ORF">GHT09_004628</name>
    <name evidence="3" type="ORF">MONAX_5E026912</name>
</gene>
<feature type="region of interest" description="Disordered" evidence="1">
    <location>
        <begin position="41"/>
        <end position="76"/>
    </location>
</feature>
<keyword evidence="4" id="KW-1185">Reference proteome</keyword>
<dbReference type="GO" id="GO:0051117">
    <property type="term" value="F:ATPase binding"/>
    <property type="evidence" value="ECO:0007669"/>
    <property type="project" value="TreeGrafter"/>
</dbReference>
<dbReference type="Proteomes" id="UP000662637">
    <property type="component" value="Unassembled WGS sequence"/>
</dbReference>
<organism evidence="3 4">
    <name type="scientific">Marmota monax</name>
    <name type="common">Woodchuck</name>
    <dbReference type="NCBI Taxonomy" id="9995"/>
    <lineage>
        <taxon>Eukaryota</taxon>
        <taxon>Metazoa</taxon>
        <taxon>Chordata</taxon>
        <taxon>Craniata</taxon>
        <taxon>Vertebrata</taxon>
        <taxon>Euteleostomi</taxon>
        <taxon>Mammalia</taxon>
        <taxon>Eutheria</taxon>
        <taxon>Euarchontoglires</taxon>
        <taxon>Glires</taxon>
        <taxon>Rodentia</taxon>
        <taxon>Sciuromorpha</taxon>
        <taxon>Sciuridae</taxon>
        <taxon>Xerinae</taxon>
        <taxon>Marmotini</taxon>
        <taxon>Marmota</taxon>
    </lineage>
</organism>
<dbReference type="AlphaFoldDB" id="A0A5E4AV21"/>
<evidence type="ECO:0000313" key="2">
    <source>
        <dbReference type="EMBL" id="KAF7483963.1"/>
    </source>
</evidence>
<dbReference type="GO" id="GO:0016558">
    <property type="term" value="P:protein import into peroxisome matrix"/>
    <property type="evidence" value="ECO:0007669"/>
    <property type="project" value="TreeGrafter"/>
</dbReference>
<dbReference type="EMBL" id="CABDUW010000147">
    <property type="protein sequence ID" value="VTJ60389.1"/>
    <property type="molecule type" value="Genomic_DNA"/>
</dbReference>
<dbReference type="PANTHER" id="PTHR16262">
    <property type="entry name" value="PEROXISOME ASSEMBLY PROTEIN 26"/>
    <property type="match status" value="1"/>
</dbReference>
<dbReference type="Proteomes" id="UP000335636">
    <property type="component" value="Unassembled WGS sequence"/>
</dbReference>
<sequence length="426" mass="47585">MFSPRTVTAGARRAGSCSTIFSPFLEGGLVEHWRLQLPESRSPEQARVHTTAKDVGPRCPMKLLPGSVSRESSPEIDLRTGCGEGKEDFPLLSQADPGYRGVSGEAVLLMFEETGFEPRLAMKSDISTSAAPLKGLGTPLRSSEPARLVPAASPSVLLLEEAADLLVVHLDFRAALETCERAWQSLANDSLAEEPAGTYLEVKCSLCIVGIQALAEMDRWREVLSWVLQYYQVPEKLPPKILELCILLYSKMQEPGAVLNVVCSWLQDPDNQRLPEYGALCELHLQRVLLPLGRFLEAEKLVMGSAAFGEEQRLKVLQTIHAARQQQKREHSSSQEVQKLNQEGSFSHKFLSLLMLLRRLWDCALSYFLSLSFKKSLLATLILCLLVVRFDPASPSSLPFLYQLAQLFHRIRKAMFARLYQLPLHD</sequence>
<dbReference type="GO" id="GO:0045046">
    <property type="term" value="P:protein import into peroxisome membrane"/>
    <property type="evidence" value="ECO:0007669"/>
    <property type="project" value="InterPro"/>
</dbReference>
<evidence type="ECO:0000256" key="1">
    <source>
        <dbReference type="SAM" id="MobiDB-lite"/>
    </source>
</evidence>
<dbReference type="GO" id="GO:0044877">
    <property type="term" value="F:protein-containing complex binding"/>
    <property type="evidence" value="ECO:0007669"/>
    <property type="project" value="InterPro"/>
</dbReference>
<dbReference type="PANTHER" id="PTHR16262:SF2">
    <property type="entry name" value="PEROXISOME ASSEMBLY PROTEIN 26"/>
    <property type="match status" value="1"/>
</dbReference>
<reference evidence="3 4" key="1">
    <citation type="submission" date="2019-04" db="EMBL/GenBank/DDBJ databases">
        <authorList>
            <person name="Alioto T."/>
            <person name="Alioto T."/>
        </authorList>
    </citation>
    <scope>NUCLEOTIDE SEQUENCE [LARGE SCALE GENOMIC DNA]</scope>
</reference>
<dbReference type="EMBL" id="WJEC01000319">
    <property type="protein sequence ID" value="KAF7483963.1"/>
    <property type="molecule type" value="Genomic_DNA"/>
</dbReference>
<proteinExistence type="predicted"/>
<accession>A0A5E4AV21</accession>
<dbReference type="InterPro" id="IPR010797">
    <property type="entry name" value="Pex26"/>
</dbReference>
<name>A0A5E4AV21_MARMO</name>
<evidence type="ECO:0000313" key="4">
    <source>
        <dbReference type="Proteomes" id="UP000335636"/>
    </source>
</evidence>
<dbReference type="GO" id="GO:0005778">
    <property type="term" value="C:peroxisomal membrane"/>
    <property type="evidence" value="ECO:0007669"/>
    <property type="project" value="InterPro"/>
</dbReference>
<feature type="compositionally biased region" description="Basic and acidic residues" evidence="1">
    <location>
        <begin position="41"/>
        <end position="56"/>
    </location>
</feature>
<reference evidence="2" key="2">
    <citation type="submission" date="2020-08" db="EMBL/GenBank/DDBJ databases">
        <authorList>
            <person name="Shumante A."/>
            <person name="Zimin A.V."/>
            <person name="Puiu D."/>
            <person name="Salzberg S.L."/>
        </authorList>
    </citation>
    <scope>NUCLEOTIDE SEQUENCE</scope>
    <source>
        <strain evidence="2">WC2-LM</strain>
        <tissue evidence="2">Liver</tissue>
    </source>
</reference>